<dbReference type="SUPFAM" id="SSF56281">
    <property type="entry name" value="Metallo-hydrolase/oxidoreductase"/>
    <property type="match status" value="1"/>
</dbReference>
<dbReference type="Pfam" id="PF00753">
    <property type="entry name" value="Lactamase_B"/>
    <property type="match status" value="1"/>
</dbReference>
<dbReference type="InterPro" id="IPR050855">
    <property type="entry name" value="NDM-1-like"/>
</dbReference>
<dbReference type="GeneID" id="33322551"/>
<reference evidence="4" key="1">
    <citation type="submission" date="2016-01" db="EMBL/GenBank/DDBJ databases">
        <authorList>
            <person name="Vorgias C.E."/>
        </authorList>
    </citation>
    <scope>NUCLEOTIDE SEQUENCE [LARGE SCALE GENOMIC DNA]</scope>
</reference>
<dbReference type="AlphaFoldDB" id="A0A160VS21"/>
<dbReference type="EMBL" id="LN999010">
    <property type="protein sequence ID" value="CUX77642.1"/>
    <property type="molecule type" value="Genomic_DNA"/>
</dbReference>
<sequence length="288" mass="32923">MIIEYGDLYLVELPLKLKGYKKFIGSWVIKDLNVIVDVGPASTVKSLKRALDSLGIKVEYVLLTHIHLDHAGGIGHFLRLYPKAKVVVHERGVRHLVNPEKLWKASKRVLGELALAYGKPLPIPEESITKPPGRIEVVETPGHASHHQSYLFGEYLFTGDSAGVYLEVEEEVYLRPATPPRFIKELYVESLEKMLSLGSREICFAHFGMLEDPKILERHKEQVELWVDVVRRNMGKDINSIIEELLEEDKLLKPYEKLEEDIKFREMQGIVNSIKGIMEYLGEGNEDR</sequence>
<organism evidence="3 4">
    <name type="scientific">Thermococcus chitonophagus</name>
    <dbReference type="NCBI Taxonomy" id="54262"/>
    <lineage>
        <taxon>Archaea</taxon>
        <taxon>Methanobacteriati</taxon>
        <taxon>Methanobacteriota</taxon>
        <taxon>Thermococci</taxon>
        <taxon>Thermococcales</taxon>
        <taxon>Thermococcaceae</taxon>
        <taxon>Thermococcus</taxon>
    </lineage>
</organism>
<dbReference type="SMART" id="SM00849">
    <property type="entry name" value="Lactamase_B"/>
    <property type="match status" value="1"/>
</dbReference>
<dbReference type="EMBL" id="CP015193">
    <property type="protein sequence ID" value="ASJ17049.1"/>
    <property type="molecule type" value="Genomic_DNA"/>
</dbReference>
<evidence type="ECO:0000313" key="5">
    <source>
        <dbReference type="Proteomes" id="UP000250189"/>
    </source>
</evidence>
<keyword evidence="5" id="KW-1185">Reference proteome</keyword>
<dbReference type="STRING" id="54262.CHITON_0863"/>
<dbReference type="Proteomes" id="UP000093069">
    <property type="component" value="Chromosome I"/>
</dbReference>
<dbReference type="InterPro" id="IPR036866">
    <property type="entry name" value="RibonucZ/Hydroxyglut_hydro"/>
</dbReference>
<dbReference type="PANTHER" id="PTHR42951">
    <property type="entry name" value="METALLO-BETA-LACTAMASE DOMAIN-CONTAINING"/>
    <property type="match status" value="1"/>
</dbReference>
<evidence type="ECO:0000313" key="3">
    <source>
        <dbReference type="EMBL" id="CUX77642.1"/>
    </source>
</evidence>
<evidence type="ECO:0000313" key="2">
    <source>
        <dbReference type="EMBL" id="ASJ17049.1"/>
    </source>
</evidence>
<dbReference type="Proteomes" id="UP000250189">
    <property type="component" value="Chromosome"/>
</dbReference>
<dbReference type="KEGG" id="tch:CHITON_0863"/>
<dbReference type="Gene3D" id="3.60.15.10">
    <property type="entry name" value="Ribonuclease Z/Hydroxyacylglutathione hydrolase-like"/>
    <property type="match status" value="1"/>
</dbReference>
<dbReference type="InterPro" id="IPR001279">
    <property type="entry name" value="Metallo-B-lactamas"/>
</dbReference>
<evidence type="ECO:0000313" key="4">
    <source>
        <dbReference type="Proteomes" id="UP000093069"/>
    </source>
</evidence>
<dbReference type="PANTHER" id="PTHR42951:SF4">
    <property type="entry name" value="ACYL-COENZYME A THIOESTERASE MBLAC2"/>
    <property type="match status" value="1"/>
</dbReference>
<reference evidence="3" key="2">
    <citation type="submission" date="2016-01" db="EMBL/GenBank/DDBJ databases">
        <authorList>
            <person name="Oliw E.H."/>
        </authorList>
    </citation>
    <scope>NUCLEOTIDE SEQUENCE</scope>
    <source>
        <strain evidence="3">1</strain>
    </source>
</reference>
<proteinExistence type="predicted"/>
<protein>
    <submittedName>
        <fullName evidence="3">Beta-lactamase related protein</fullName>
    </submittedName>
</protein>
<name>A0A160VS21_9EURY</name>
<dbReference type="OrthoDB" id="197151at2157"/>
<reference evidence="2 5" key="3">
    <citation type="submission" date="2016-04" db="EMBL/GenBank/DDBJ databases">
        <title>Complete genome sequence of Thermococcus chitonophagus type strain GC74.</title>
        <authorList>
            <person name="Oger P.M."/>
        </authorList>
    </citation>
    <scope>NUCLEOTIDE SEQUENCE [LARGE SCALE GENOMIC DNA]</scope>
    <source>
        <strain evidence="2 5">GC74</strain>
    </source>
</reference>
<dbReference type="CDD" id="cd07726">
    <property type="entry name" value="ST1585-like_MBL-fold"/>
    <property type="match status" value="1"/>
</dbReference>
<dbReference type="RefSeq" id="WP_068577089.1">
    <property type="nucleotide sequence ID" value="NZ_CP015193.1"/>
</dbReference>
<gene>
    <name evidence="2" type="ORF">A3L04_08185</name>
    <name evidence="3" type="ORF">CHITON_0863</name>
</gene>
<feature type="domain" description="Metallo-beta-lactamase" evidence="1">
    <location>
        <begin position="23"/>
        <end position="206"/>
    </location>
</feature>
<accession>A0A160VS21</accession>
<dbReference type="InterPro" id="IPR037482">
    <property type="entry name" value="ST1585_MBL-fold"/>
</dbReference>
<evidence type="ECO:0000259" key="1">
    <source>
        <dbReference type="SMART" id="SM00849"/>
    </source>
</evidence>